<dbReference type="Pfam" id="PF02112">
    <property type="entry name" value="PDEase_II"/>
    <property type="match status" value="1"/>
</dbReference>
<dbReference type="SUPFAM" id="SSF56281">
    <property type="entry name" value="Metallo-hydrolase/oxidoreductase"/>
    <property type="match status" value="1"/>
</dbReference>
<reference evidence="1" key="1">
    <citation type="submission" date="2021-02" db="EMBL/GenBank/DDBJ databases">
        <authorList>
            <person name="Nowell W R."/>
        </authorList>
    </citation>
    <scope>NUCLEOTIDE SEQUENCE</scope>
</reference>
<dbReference type="PANTHER" id="PTHR28283">
    <property type="entry name" value="3',5'-CYCLIC-NUCLEOTIDE PHOSPHODIESTERASE 1"/>
    <property type="match status" value="1"/>
</dbReference>
<evidence type="ECO:0000313" key="5">
    <source>
        <dbReference type="Proteomes" id="UP000663829"/>
    </source>
</evidence>
<dbReference type="CDD" id="cd07735">
    <property type="entry name" value="class_II_PDE_MBL-fold"/>
    <property type="match status" value="1"/>
</dbReference>
<dbReference type="EMBL" id="CAJNOQ010003495">
    <property type="protein sequence ID" value="CAF1015429.1"/>
    <property type="molecule type" value="Genomic_DNA"/>
</dbReference>
<dbReference type="Gene3D" id="3.60.15.10">
    <property type="entry name" value="Ribonuclease Z/Hydroxyacylglutathione hydrolase-like"/>
    <property type="match status" value="1"/>
</dbReference>
<evidence type="ECO:0000313" key="1">
    <source>
        <dbReference type="EMBL" id="CAF1015429.1"/>
    </source>
</evidence>
<evidence type="ECO:0000313" key="2">
    <source>
        <dbReference type="EMBL" id="CAF1302538.1"/>
    </source>
</evidence>
<name>A0A814HXX5_9BILA</name>
<dbReference type="EMBL" id="CAJOBA010041201">
    <property type="protein sequence ID" value="CAF4109263.1"/>
    <property type="molecule type" value="Genomic_DNA"/>
</dbReference>
<dbReference type="GO" id="GO:0004115">
    <property type="term" value="F:3',5'-cyclic-AMP phosphodiesterase activity"/>
    <property type="evidence" value="ECO:0007669"/>
    <property type="project" value="InterPro"/>
</dbReference>
<evidence type="ECO:0000313" key="3">
    <source>
        <dbReference type="EMBL" id="CAF3786998.1"/>
    </source>
</evidence>
<gene>
    <name evidence="1" type="ORF">GPM918_LOCUS14494</name>
    <name evidence="2" type="ORF">OVA965_LOCUS28603</name>
    <name evidence="3" type="ORF">SRO942_LOCUS14494</name>
    <name evidence="4" type="ORF">TMI583_LOCUS29368</name>
</gene>
<evidence type="ECO:0008006" key="6">
    <source>
        <dbReference type="Google" id="ProtNLM"/>
    </source>
</evidence>
<dbReference type="PANTHER" id="PTHR28283:SF1">
    <property type="entry name" value="3',5'-CYCLIC-NUCLEOTIDE PHOSPHODIESTERASE 1"/>
    <property type="match status" value="1"/>
</dbReference>
<sequence length="391" mass="43680">MFINATTAGKHDEQRAKSTAAGNLLGDGDHFRFGPTIFSNYAVLPKIGSGDLSKRSSSSAFSILPLGIFGGLDESSLSAYMLAPINSDRYICLDAGTIRYGLKAVLQNDESRRLFPGVQPGDEDQVLQQNIKAYLISHGHLDHTAGMIHNSPNDLRANGSNPSKSIYGIKETIDVIRDHLFNGKAWPNMGNAAPESNPETFQIKTYKYEVLKPNTFPQLIDQTNMKVTVYKLRHVFPVLSSAFLVEQSESSSTAPAILYLGDTGSDEYEYEDKDKTQKSTYMKTLWKQIAEKMMSKAIDLRAVFIEVSYMNSQPTNLLFGHLTPKLLAVELDILRTKLGGGNERLLDNVIIIPTHQKPDKNLITIREEIQKELSLKKYKFYFPQQGAVFYV</sequence>
<dbReference type="PRINTS" id="PR00388">
    <property type="entry name" value="PDIESTERASE2"/>
</dbReference>
<dbReference type="OrthoDB" id="258495at2759"/>
<dbReference type="GO" id="GO:1902660">
    <property type="term" value="P:negative regulation of glucose mediated signaling pathway"/>
    <property type="evidence" value="ECO:0007669"/>
    <property type="project" value="TreeGrafter"/>
</dbReference>
<proteinExistence type="predicted"/>
<accession>A0A814HXX5</accession>
<dbReference type="EMBL" id="CAJNOK010019615">
    <property type="protein sequence ID" value="CAF1302538.1"/>
    <property type="molecule type" value="Genomic_DNA"/>
</dbReference>
<organism evidence="1 5">
    <name type="scientific">Didymodactylos carnosus</name>
    <dbReference type="NCBI Taxonomy" id="1234261"/>
    <lineage>
        <taxon>Eukaryota</taxon>
        <taxon>Metazoa</taxon>
        <taxon>Spiralia</taxon>
        <taxon>Gnathifera</taxon>
        <taxon>Rotifera</taxon>
        <taxon>Eurotatoria</taxon>
        <taxon>Bdelloidea</taxon>
        <taxon>Philodinida</taxon>
        <taxon>Philodinidae</taxon>
        <taxon>Didymodactylos</taxon>
    </lineage>
</organism>
<protein>
    <recommendedName>
        <fullName evidence="6">3',5'-cyclic-nucleotide phosphodiesterase</fullName>
    </recommendedName>
</protein>
<dbReference type="EMBL" id="CAJOBC010003495">
    <property type="protein sequence ID" value="CAF3786998.1"/>
    <property type="molecule type" value="Genomic_DNA"/>
</dbReference>
<dbReference type="Proteomes" id="UP000677228">
    <property type="component" value="Unassembled WGS sequence"/>
</dbReference>
<evidence type="ECO:0000313" key="4">
    <source>
        <dbReference type="EMBL" id="CAF4109263.1"/>
    </source>
</evidence>
<dbReference type="GO" id="GO:0006198">
    <property type="term" value="P:cAMP catabolic process"/>
    <property type="evidence" value="ECO:0007669"/>
    <property type="project" value="InterPro"/>
</dbReference>
<dbReference type="InterPro" id="IPR000396">
    <property type="entry name" value="Pdiesterase2"/>
</dbReference>
<comment type="caution">
    <text evidence="1">The sequence shown here is derived from an EMBL/GenBank/DDBJ whole genome shotgun (WGS) entry which is preliminary data.</text>
</comment>
<dbReference type="GO" id="GO:0047555">
    <property type="term" value="F:3',5'-cyclic-GMP phosphodiesterase activity"/>
    <property type="evidence" value="ECO:0007669"/>
    <property type="project" value="TreeGrafter"/>
</dbReference>
<dbReference type="InterPro" id="IPR036866">
    <property type="entry name" value="RibonucZ/Hydroxyglut_hydro"/>
</dbReference>
<dbReference type="Proteomes" id="UP000681722">
    <property type="component" value="Unassembled WGS sequence"/>
</dbReference>
<dbReference type="Proteomes" id="UP000663829">
    <property type="component" value="Unassembled WGS sequence"/>
</dbReference>
<dbReference type="Proteomes" id="UP000682733">
    <property type="component" value="Unassembled WGS sequence"/>
</dbReference>
<dbReference type="AlphaFoldDB" id="A0A814HXX5"/>
<keyword evidence="5" id="KW-1185">Reference proteome</keyword>